<keyword evidence="2" id="KW-1185">Reference proteome</keyword>
<dbReference type="KEGG" id="ccp:CHC_T00001766001"/>
<dbReference type="RefSeq" id="XP_005712805.1">
    <property type="nucleotide sequence ID" value="XM_005712748.1"/>
</dbReference>
<dbReference type="AlphaFoldDB" id="R7Q391"/>
<dbReference type="Proteomes" id="UP000012073">
    <property type="component" value="Unassembled WGS sequence"/>
</dbReference>
<protein>
    <submittedName>
        <fullName evidence="1">Uncharacterized protein</fullName>
    </submittedName>
</protein>
<accession>R7Q391</accession>
<proteinExistence type="predicted"/>
<evidence type="ECO:0000313" key="2">
    <source>
        <dbReference type="Proteomes" id="UP000012073"/>
    </source>
</evidence>
<organism evidence="1 2">
    <name type="scientific">Chondrus crispus</name>
    <name type="common">Carrageen Irish moss</name>
    <name type="synonym">Polymorpha crispa</name>
    <dbReference type="NCBI Taxonomy" id="2769"/>
    <lineage>
        <taxon>Eukaryota</taxon>
        <taxon>Rhodophyta</taxon>
        <taxon>Florideophyceae</taxon>
        <taxon>Rhodymeniophycidae</taxon>
        <taxon>Gigartinales</taxon>
        <taxon>Gigartinaceae</taxon>
        <taxon>Chondrus</taxon>
    </lineage>
</organism>
<sequence>MENSKPALTRHLLAVPNCREQYGVSITEAGSDAGIFASLTNKNGHPKLHASETSGITASSFKATKEGWTMTPQRDGAGKPSISAARKKSHAFEIERGAEVFQLRPANAKRDEYHLVQENETDSNPMVVCVIKIESVHAWSYRIRCKPSADLMLPLFAFWLVVMSKSSIIDRSKDSKTSKCPRRLLCHVPGYKERNHMAMQIVS</sequence>
<name>R7Q391_CHOCR</name>
<dbReference type="EMBL" id="HG001629">
    <property type="protein sequence ID" value="CDF33002.1"/>
    <property type="molecule type" value="Genomic_DNA"/>
</dbReference>
<dbReference type="Gramene" id="CDF33002">
    <property type="protein sequence ID" value="CDF33002"/>
    <property type="gene ID" value="CHC_T00001766001"/>
</dbReference>
<reference evidence="2" key="1">
    <citation type="journal article" date="2013" name="Proc. Natl. Acad. Sci. U.S.A.">
        <title>Genome structure and metabolic features in the red seaweed Chondrus crispus shed light on evolution of the Archaeplastida.</title>
        <authorList>
            <person name="Collen J."/>
            <person name="Porcel B."/>
            <person name="Carre W."/>
            <person name="Ball S.G."/>
            <person name="Chaparro C."/>
            <person name="Tonon T."/>
            <person name="Barbeyron T."/>
            <person name="Michel G."/>
            <person name="Noel B."/>
            <person name="Valentin K."/>
            <person name="Elias M."/>
            <person name="Artiguenave F."/>
            <person name="Arun A."/>
            <person name="Aury J.M."/>
            <person name="Barbosa-Neto J.F."/>
            <person name="Bothwell J.H."/>
            <person name="Bouget F.Y."/>
            <person name="Brillet L."/>
            <person name="Cabello-Hurtado F."/>
            <person name="Capella-Gutierrez S."/>
            <person name="Charrier B."/>
            <person name="Cladiere L."/>
            <person name="Cock J.M."/>
            <person name="Coelho S.M."/>
            <person name="Colleoni C."/>
            <person name="Czjzek M."/>
            <person name="Da Silva C."/>
            <person name="Delage L."/>
            <person name="Denoeud F."/>
            <person name="Deschamps P."/>
            <person name="Dittami S.M."/>
            <person name="Gabaldon T."/>
            <person name="Gachon C.M."/>
            <person name="Groisillier A."/>
            <person name="Herve C."/>
            <person name="Jabbari K."/>
            <person name="Katinka M."/>
            <person name="Kloareg B."/>
            <person name="Kowalczyk N."/>
            <person name="Labadie K."/>
            <person name="Leblanc C."/>
            <person name="Lopez P.J."/>
            <person name="McLachlan D.H."/>
            <person name="Meslet-Cladiere L."/>
            <person name="Moustafa A."/>
            <person name="Nehr Z."/>
            <person name="Nyvall Collen P."/>
            <person name="Panaud O."/>
            <person name="Partensky F."/>
            <person name="Poulain J."/>
            <person name="Rensing S.A."/>
            <person name="Rousvoal S."/>
            <person name="Samson G."/>
            <person name="Symeonidi A."/>
            <person name="Weissenbach J."/>
            <person name="Zambounis A."/>
            <person name="Wincker P."/>
            <person name="Boyen C."/>
        </authorList>
    </citation>
    <scope>NUCLEOTIDE SEQUENCE [LARGE SCALE GENOMIC DNA]</scope>
    <source>
        <strain evidence="2">cv. Stackhouse</strain>
    </source>
</reference>
<dbReference type="GeneID" id="17320524"/>
<gene>
    <name evidence="1" type="ORF">CHC_T00001766001</name>
</gene>
<evidence type="ECO:0000313" key="1">
    <source>
        <dbReference type="EMBL" id="CDF33002.1"/>
    </source>
</evidence>